<sequence length="56" mass="6441">MKYSYMVHGKFTMILIRILRQQRNKTQKVVCYCIGIVSEIASCIIGIPAEMMKSKS</sequence>
<dbReference type="AlphaFoldDB" id="A0A9D9E1K0"/>
<dbReference type="EMBL" id="JADIMW010000032">
    <property type="protein sequence ID" value="MBO8437904.1"/>
    <property type="molecule type" value="Genomic_DNA"/>
</dbReference>
<protein>
    <submittedName>
        <fullName evidence="2">Uncharacterized protein</fullName>
    </submittedName>
</protein>
<accession>A0A9D9E1K0</accession>
<reference evidence="2" key="1">
    <citation type="submission" date="2020-10" db="EMBL/GenBank/DDBJ databases">
        <authorList>
            <person name="Gilroy R."/>
        </authorList>
    </citation>
    <scope>NUCLEOTIDE SEQUENCE</scope>
    <source>
        <strain evidence="2">G3-4614</strain>
    </source>
</reference>
<organism evidence="2 3">
    <name type="scientific">Candidatus Caccoplasma merdipullorum</name>
    <dbReference type="NCBI Taxonomy" id="2840718"/>
    <lineage>
        <taxon>Bacteria</taxon>
        <taxon>Pseudomonadati</taxon>
        <taxon>Bacteroidota</taxon>
        <taxon>Bacteroidia</taxon>
        <taxon>Bacteroidales</taxon>
        <taxon>Bacteroidaceae</taxon>
        <taxon>Bacteroidaceae incertae sedis</taxon>
        <taxon>Candidatus Caccoplasma</taxon>
    </lineage>
</organism>
<comment type="caution">
    <text evidence="2">The sequence shown here is derived from an EMBL/GenBank/DDBJ whole genome shotgun (WGS) entry which is preliminary data.</text>
</comment>
<gene>
    <name evidence="2" type="ORF">IAC54_03270</name>
</gene>
<dbReference type="Proteomes" id="UP000823636">
    <property type="component" value="Unassembled WGS sequence"/>
</dbReference>
<evidence type="ECO:0000313" key="2">
    <source>
        <dbReference type="EMBL" id="MBO8437904.1"/>
    </source>
</evidence>
<evidence type="ECO:0000313" key="3">
    <source>
        <dbReference type="Proteomes" id="UP000823636"/>
    </source>
</evidence>
<keyword evidence="1" id="KW-1133">Transmembrane helix</keyword>
<name>A0A9D9E1K0_9BACT</name>
<keyword evidence="1" id="KW-0472">Membrane</keyword>
<keyword evidence="1" id="KW-0812">Transmembrane</keyword>
<reference evidence="2" key="2">
    <citation type="journal article" date="2021" name="PeerJ">
        <title>Extensive microbial diversity within the chicken gut microbiome revealed by metagenomics and culture.</title>
        <authorList>
            <person name="Gilroy R."/>
            <person name="Ravi A."/>
            <person name="Getino M."/>
            <person name="Pursley I."/>
            <person name="Horton D.L."/>
            <person name="Alikhan N.F."/>
            <person name="Baker D."/>
            <person name="Gharbi K."/>
            <person name="Hall N."/>
            <person name="Watson M."/>
            <person name="Adriaenssens E.M."/>
            <person name="Foster-Nyarko E."/>
            <person name="Jarju S."/>
            <person name="Secka A."/>
            <person name="Antonio M."/>
            <person name="Oren A."/>
            <person name="Chaudhuri R.R."/>
            <person name="La Ragione R."/>
            <person name="Hildebrand F."/>
            <person name="Pallen M.J."/>
        </authorList>
    </citation>
    <scope>NUCLEOTIDE SEQUENCE</scope>
    <source>
        <strain evidence="2">G3-4614</strain>
    </source>
</reference>
<feature type="transmembrane region" description="Helical" evidence="1">
    <location>
        <begin position="29"/>
        <end position="49"/>
    </location>
</feature>
<proteinExistence type="predicted"/>
<evidence type="ECO:0000256" key="1">
    <source>
        <dbReference type="SAM" id="Phobius"/>
    </source>
</evidence>